<dbReference type="PIRSF" id="PIRSF000089">
    <property type="entry name" value="Electra_flavoP_a"/>
    <property type="match status" value="1"/>
</dbReference>
<name>U2YUK0_9EURY</name>
<protein>
    <submittedName>
        <fullName evidence="3">Electron transfer flavoprotein, alpha subunit</fullName>
    </submittedName>
</protein>
<sequence>MSDGDVLAVTEHRQGELRDVSLELASAGRALADATGGDLHVAVVSGDVDAYADELSVDGVDAVHTVAAGDEFNHDVYVAAVEALVNDLAPTQLLLPNSVDGMDYAPAVAESLDRPVVTDAVEVDVTDDGLAVHREMYGSKVETVISIADGPFAVTVRPGEFEPASGTSDPEVVAHDLNLDLDALGSTVEGYEAVDTGDVDITEADFLISIGRGIEEEENLELIEDLADATGGTISASRPIVDNGWLEKGRQVGQSGKTVTPTVYLAIGISGAVQHVAGMKNADMIIAINTDPNAPIFDISDYGIVGDLFEVVPALTEQFD</sequence>
<feature type="domain" description="Electron transfer flavoprotein alpha/beta-subunit N-terminal" evidence="2">
    <location>
        <begin position="6"/>
        <end position="188"/>
    </location>
</feature>
<dbReference type="SMART" id="SM00893">
    <property type="entry name" value="ETF"/>
    <property type="match status" value="1"/>
</dbReference>
<dbReference type="Pfam" id="PF00766">
    <property type="entry name" value="ETF_alpha"/>
    <property type="match status" value="1"/>
</dbReference>
<dbReference type="InterPro" id="IPR014729">
    <property type="entry name" value="Rossmann-like_a/b/a_fold"/>
</dbReference>
<dbReference type="Pfam" id="PF01012">
    <property type="entry name" value="ETF"/>
    <property type="match status" value="1"/>
</dbReference>
<organism evidence="3 4">
    <name type="scientific">Halarchaeum acidiphilum MH1-52-1</name>
    <dbReference type="NCBI Taxonomy" id="1261545"/>
    <lineage>
        <taxon>Archaea</taxon>
        <taxon>Methanobacteriati</taxon>
        <taxon>Methanobacteriota</taxon>
        <taxon>Stenosarchaea group</taxon>
        <taxon>Halobacteria</taxon>
        <taxon>Halobacteriales</taxon>
        <taxon>Halobacteriaceae</taxon>
    </lineage>
</organism>
<gene>
    <name evidence="3" type="ORF">MBEHAL_1455</name>
</gene>
<evidence type="ECO:0000313" key="3">
    <source>
        <dbReference type="EMBL" id="GAD52695.1"/>
    </source>
</evidence>
<dbReference type="EMBL" id="BATA01000031">
    <property type="protein sequence ID" value="GAD52695.1"/>
    <property type="molecule type" value="Genomic_DNA"/>
</dbReference>
<dbReference type="GO" id="GO:0009055">
    <property type="term" value="F:electron transfer activity"/>
    <property type="evidence" value="ECO:0007669"/>
    <property type="project" value="InterPro"/>
</dbReference>
<evidence type="ECO:0000259" key="2">
    <source>
        <dbReference type="SMART" id="SM00893"/>
    </source>
</evidence>
<dbReference type="Gene3D" id="3.40.50.620">
    <property type="entry name" value="HUPs"/>
    <property type="match status" value="1"/>
</dbReference>
<comment type="similarity">
    <text evidence="1">Belongs to the ETF alpha-subunit/FixB family.</text>
</comment>
<dbReference type="InterPro" id="IPR001308">
    <property type="entry name" value="ETF_a/FixB"/>
</dbReference>
<dbReference type="Proteomes" id="UP000016986">
    <property type="component" value="Unassembled WGS sequence"/>
</dbReference>
<dbReference type="OrthoDB" id="307696at2157"/>
<proteinExistence type="inferred from homology"/>
<dbReference type="SUPFAM" id="SSF52402">
    <property type="entry name" value="Adenine nucleotide alpha hydrolases-like"/>
    <property type="match status" value="1"/>
</dbReference>
<dbReference type="RefSeq" id="WP_020221527.1">
    <property type="nucleotide sequence ID" value="NZ_BANO01000071.1"/>
</dbReference>
<comment type="caution">
    <text evidence="3">The sequence shown here is derived from an EMBL/GenBank/DDBJ whole genome shotgun (WGS) entry which is preliminary data.</text>
</comment>
<dbReference type="InterPro" id="IPR014731">
    <property type="entry name" value="ETF_asu_C"/>
</dbReference>
<dbReference type="GO" id="GO:0050660">
    <property type="term" value="F:flavin adenine dinucleotide binding"/>
    <property type="evidence" value="ECO:0007669"/>
    <property type="project" value="InterPro"/>
</dbReference>
<dbReference type="InterPro" id="IPR014730">
    <property type="entry name" value="ETF_a/b_N"/>
</dbReference>
<accession>U2YUK0</accession>
<reference evidence="3 4" key="1">
    <citation type="submission" date="2013-09" db="EMBL/GenBank/DDBJ databases">
        <title>Whole genome sequencing of Halarchaeum acidiphilum strain MH1-52-1.</title>
        <authorList>
            <person name="Shimane Y."/>
            <person name="Minegishi H."/>
            <person name="Nishi S."/>
            <person name="Echigo A."/>
            <person name="Shuto A."/>
            <person name="Konishi M."/>
            <person name="Ito T."/>
            <person name="Ohkuma M."/>
            <person name="Ohta Y."/>
            <person name="Nagano Y."/>
            <person name="Tsubouchi T."/>
            <person name="Mori K."/>
            <person name="Usui K."/>
            <person name="Kamekura M."/>
            <person name="Usami R."/>
            <person name="Takaki Y."/>
            <person name="Hatada Y."/>
        </authorList>
    </citation>
    <scope>NUCLEOTIDE SEQUENCE [LARGE SCALE GENOMIC DNA]</scope>
    <source>
        <strain evidence="3 4">JCM 16109</strain>
    </source>
</reference>
<dbReference type="PANTHER" id="PTHR43153:SF1">
    <property type="entry name" value="ELECTRON TRANSFER FLAVOPROTEIN SUBUNIT ALPHA, MITOCHONDRIAL"/>
    <property type="match status" value="1"/>
</dbReference>
<evidence type="ECO:0000256" key="1">
    <source>
        <dbReference type="ARBA" id="ARBA00005817"/>
    </source>
</evidence>
<dbReference type="eggNOG" id="arCOG00447">
    <property type="taxonomic scope" value="Archaea"/>
</dbReference>
<dbReference type="InterPro" id="IPR029035">
    <property type="entry name" value="DHS-like_NAD/FAD-binding_dom"/>
</dbReference>
<dbReference type="Gene3D" id="3.40.50.1220">
    <property type="entry name" value="TPP-binding domain"/>
    <property type="match status" value="1"/>
</dbReference>
<dbReference type="InterPro" id="IPR033947">
    <property type="entry name" value="ETF_alpha_N"/>
</dbReference>
<dbReference type="GO" id="GO:0033539">
    <property type="term" value="P:fatty acid beta-oxidation using acyl-CoA dehydrogenase"/>
    <property type="evidence" value="ECO:0007669"/>
    <property type="project" value="TreeGrafter"/>
</dbReference>
<dbReference type="CDD" id="cd01715">
    <property type="entry name" value="ETF_alpha"/>
    <property type="match status" value="1"/>
</dbReference>
<dbReference type="SUPFAM" id="SSF52467">
    <property type="entry name" value="DHS-like NAD/FAD-binding domain"/>
    <property type="match status" value="1"/>
</dbReference>
<dbReference type="PANTHER" id="PTHR43153">
    <property type="entry name" value="ELECTRON TRANSFER FLAVOPROTEIN ALPHA"/>
    <property type="match status" value="1"/>
</dbReference>
<evidence type="ECO:0000313" key="4">
    <source>
        <dbReference type="Proteomes" id="UP000016986"/>
    </source>
</evidence>
<dbReference type="AlphaFoldDB" id="U2YUK0"/>
<keyword evidence="4" id="KW-1185">Reference proteome</keyword>